<feature type="region of interest" description="Disordered" evidence="4">
    <location>
        <begin position="241"/>
        <end position="260"/>
    </location>
</feature>
<dbReference type="PROSITE" id="PS00622">
    <property type="entry name" value="HTH_LUXR_1"/>
    <property type="match status" value="1"/>
</dbReference>
<evidence type="ECO:0000256" key="1">
    <source>
        <dbReference type="ARBA" id="ARBA00023015"/>
    </source>
</evidence>
<dbReference type="EMBL" id="LJYG01000033">
    <property type="protein sequence ID" value="KRQ15887.1"/>
    <property type="molecule type" value="Genomic_DNA"/>
</dbReference>
<reference evidence="6 7" key="1">
    <citation type="submission" date="2015-09" db="EMBL/GenBank/DDBJ databases">
        <title>Draft Genome Sequence of Bradyrhizobium manausense Strain BR 3351T, a Novel Symbiotic Nitrogen-Fixing Alphaproteobacterium Isolated from Brazilian Amazon Rain Forest.</title>
        <authorList>
            <person name="De Araujo J.L."/>
            <person name="Zilli J.E."/>
        </authorList>
    </citation>
    <scope>NUCLEOTIDE SEQUENCE [LARGE SCALE GENOMIC DNA]</scope>
    <source>
        <strain evidence="6 7">BR3351</strain>
    </source>
</reference>
<dbReference type="PRINTS" id="PR00038">
    <property type="entry name" value="HTHLUXR"/>
</dbReference>
<gene>
    <name evidence="6" type="ORF">AOQ71_07460</name>
</gene>
<dbReference type="GO" id="GO:0003677">
    <property type="term" value="F:DNA binding"/>
    <property type="evidence" value="ECO:0007669"/>
    <property type="project" value="UniProtKB-KW"/>
</dbReference>
<evidence type="ECO:0000256" key="2">
    <source>
        <dbReference type="ARBA" id="ARBA00023125"/>
    </source>
</evidence>
<dbReference type="SMART" id="SM00421">
    <property type="entry name" value="HTH_LUXR"/>
    <property type="match status" value="1"/>
</dbReference>
<dbReference type="Proteomes" id="UP000051936">
    <property type="component" value="Unassembled WGS sequence"/>
</dbReference>
<sequence>MHDITNTSKRLNESLHLPVLVIIEPLLLPRTCILHVLRRELDEVEILDMATVQGLDCTSARDVRLVMLSIANKPIGDPSVEDDLAFVAECCPNAATVVLSNHDDEPTVQAAMQRGVRGFLSTSLPIEIAVAGLRLVLVGGAYRPLSVAGMNRIPDFEPPDVRALAPSYLMGEGTRVAIDRRVTDLTPREQQVLAELELGLPNKLIAAKLGLSESTVKMHIQHIMRKCAAHNRTEAVLRWRGRLPAQSRDHDPGEAPMHET</sequence>
<evidence type="ECO:0000313" key="6">
    <source>
        <dbReference type="EMBL" id="KRQ15887.1"/>
    </source>
</evidence>
<evidence type="ECO:0000259" key="5">
    <source>
        <dbReference type="PROSITE" id="PS50043"/>
    </source>
</evidence>
<dbReference type="Pfam" id="PF00196">
    <property type="entry name" value="GerE"/>
    <property type="match status" value="1"/>
</dbReference>
<dbReference type="InterPro" id="IPR000792">
    <property type="entry name" value="Tscrpt_reg_LuxR_C"/>
</dbReference>
<name>A0A0R3E9K5_9BRAD</name>
<accession>A0A0R3E9K5</accession>
<proteinExistence type="predicted"/>
<dbReference type="AlphaFoldDB" id="A0A0R3E9K5"/>
<organism evidence="6 7">
    <name type="scientific">Bradyrhizobium manausense</name>
    <dbReference type="NCBI Taxonomy" id="989370"/>
    <lineage>
        <taxon>Bacteria</taxon>
        <taxon>Pseudomonadati</taxon>
        <taxon>Pseudomonadota</taxon>
        <taxon>Alphaproteobacteria</taxon>
        <taxon>Hyphomicrobiales</taxon>
        <taxon>Nitrobacteraceae</taxon>
        <taxon>Bradyrhizobium</taxon>
    </lineage>
</organism>
<dbReference type="InterPro" id="IPR016032">
    <property type="entry name" value="Sig_transdc_resp-reg_C-effctor"/>
</dbReference>
<dbReference type="SUPFAM" id="SSF46894">
    <property type="entry name" value="C-terminal effector domain of the bipartite response regulators"/>
    <property type="match status" value="1"/>
</dbReference>
<dbReference type="GO" id="GO:0006355">
    <property type="term" value="P:regulation of DNA-templated transcription"/>
    <property type="evidence" value="ECO:0007669"/>
    <property type="project" value="InterPro"/>
</dbReference>
<feature type="domain" description="HTH luxR-type" evidence="5">
    <location>
        <begin position="178"/>
        <end position="243"/>
    </location>
</feature>
<evidence type="ECO:0000313" key="7">
    <source>
        <dbReference type="Proteomes" id="UP000051936"/>
    </source>
</evidence>
<keyword evidence="2" id="KW-0238">DNA-binding</keyword>
<evidence type="ECO:0000256" key="3">
    <source>
        <dbReference type="ARBA" id="ARBA00023163"/>
    </source>
</evidence>
<dbReference type="Gene3D" id="3.40.50.2300">
    <property type="match status" value="1"/>
</dbReference>
<dbReference type="PANTHER" id="PTHR44688:SF16">
    <property type="entry name" value="DNA-BINDING TRANSCRIPTIONAL ACTIVATOR DEVR_DOSR"/>
    <property type="match status" value="1"/>
</dbReference>
<dbReference type="OrthoDB" id="7272316at2"/>
<keyword evidence="7" id="KW-1185">Reference proteome</keyword>
<dbReference type="PROSITE" id="PS50043">
    <property type="entry name" value="HTH_LUXR_2"/>
    <property type="match status" value="1"/>
</dbReference>
<protein>
    <submittedName>
        <fullName evidence="6">LuxR family transcriptional regulator</fullName>
    </submittedName>
</protein>
<evidence type="ECO:0000256" key="4">
    <source>
        <dbReference type="SAM" id="MobiDB-lite"/>
    </source>
</evidence>
<feature type="compositionally biased region" description="Basic and acidic residues" evidence="4">
    <location>
        <begin position="247"/>
        <end position="260"/>
    </location>
</feature>
<keyword evidence="3" id="KW-0804">Transcription</keyword>
<dbReference type="CDD" id="cd06170">
    <property type="entry name" value="LuxR_C_like"/>
    <property type="match status" value="1"/>
</dbReference>
<dbReference type="STRING" id="989370.AOQ71_07460"/>
<keyword evidence="1" id="KW-0805">Transcription regulation</keyword>
<comment type="caution">
    <text evidence="6">The sequence shown here is derived from an EMBL/GenBank/DDBJ whole genome shotgun (WGS) entry which is preliminary data.</text>
</comment>
<dbReference type="PANTHER" id="PTHR44688">
    <property type="entry name" value="DNA-BINDING TRANSCRIPTIONAL ACTIVATOR DEVR_DOSR"/>
    <property type="match status" value="1"/>
</dbReference>